<evidence type="ECO:0000256" key="5">
    <source>
        <dbReference type="ARBA" id="ARBA00022989"/>
    </source>
</evidence>
<dbReference type="InterPro" id="IPR018383">
    <property type="entry name" value="UPF0324_pro"/>
</dbReference>
<feature type="transmembrane region" description="Helical" evidence="7">
    <location>
        <begin position="198"/>
        <end position="218"/>
    </location>
</feature>
<sequence>MSPGTPGETLALGTRHRRAVERFGPGVVLSLTIAGAASFVATGAGGPVMLLALLIGMAFHFLHADERFRPGLDIVARNVLKIGVALLGVRITISEIAGLGFGTLSLVIAGVTLTILFGWSVGRALGLKADHAVLSGGATAICGASAALAISAVLPRTAQSEQNLGITVVGVTTLSTVAMVVYPAIASLLGLSDTQAGIFLGATIHDVAQVVGAGFAISNEAGETATIVKLLRVAMLAPAVFVISMVFARVPGDEEAETVRRQAMPVFLVAFLALCAIGSAGWIPPAAEGILSDVSRGALVAAVAALGVKTSLQSLMTVGLKPILCLSLTTAGLALFVLAAILLGLVGG</sequence>
<feature type="transmembrane region" description="Helical" evidence="7">
    <location>
        <begin position="74"/>
        <end position="93"/>
    </location>
</feature>
<feature type="transmembrane region" description="Helical" evidence="7">
    <location>
        <begin position="324"/>
        <end position="346"/>
    </location>
</feature>
<keyword evidence="4 7" id="KW-0812">Transmembrane</keyword>
<feature type="transmembrane region" description="Helical" evidence="7">
    <location>
        <begin position="230"/>
        <end position="251"/>
    </location>
</feature>
<dbReference type="PANTHER" id="PTHR30106">
    <property type="entry name" value="INNER MEMBRANE PROTEIN YEIH-RELATED"/>
    <property type="match status" value="1"/>
</dbReference>
<proteinExistence type="inferred from homology"/>
<evidence type="ECO:0000256" key="6">
    <source>
        <dbReference type="ARBA" id="ARBA00023136"/>
    </source>
</evidence>
<feature type="transmembrane region" description="Helical" evidence="7">
    <location>
        <begin position="133"/>
        <end position="154"/>
    </location>
</feature>
<accession>A0ABV7M7E8</accession>
<evidence type="ECO:0000313" key="9">
    <source>
        <dbReference type="Proteomes" id="UP001595607"/>
    </source>
</evidence>
<organism evidence="8 9">
    <name type="scientific">Parvularcula lutaonensis</name>
    <dbReference type="NCBI Taxonomy" id="491923"/>
    <lineage>
        <taxon>Bacteria</taxon>
        <taxon>Pseudomonadati</taxon>
        <taxon>Pseudomonadota</taxon>
        <taxon>Alphaproteobacteria</taxon>
        <taxon>Parvularculales</taxon>
        <taxon>Parvularculaceae</taxon>
        <taxon>Parvularcula</taxon>
    </lineage>
</organism>
<dbReference type="RefSeq" id="WP_229786046.1">
    <property type="nucleotide sequence ID" value="NZ_BMXU01000001.1"/>
</dbReference>
<dbReference type="PANTHER" id="PTHR30106:SF2">
    <property type="entry name" value="UPF0324 INNER MEMBRANE PROTEIN YEIH"/>
    <property type="match status" value="1"/>
</dbReference>
<feature type="transmembrane region" description="Helical" evidence="7">
    <location>
        <begin position="166"/>
        <end position="191"/>
    </location>
</feature>
<keyword evidence="5 7" id="KW-1133">Transmembrane helix</keyword>
<dbReference type="Pfam" id="PF03601">
    <property type="entry name" value="Cons_hypoth698"/>
    <property type="match status" value="1"/>
</dbReference>
<comment type="similarity">
    <text evidence="2">Belongs to the UPF0324 family.</text>
</comment>
<evidence type="ECO:0000313" key="8">
    <source>
        <dbReference type="EMBL" id="MFC3301378.1"/>
    </source>
</evidence>
<keyword evidence="3" id="KW-1003">Cell membrane</keyword>
<name>A0ABV7M7E8_9PROT</name>
<comment type="caution">
    <text evidence="8">The sequence shown here is derived from an EMBL/GenBank/DDBJ whole genome shotgun (WGS) entry which is preliminary data.</text>
</comment>
<reference evidence="9" key="1">
    <citation type="journal article" date="2019" name="Int. J. Syst. Evol. Microbiol.">
        <title>The Global Catalogue of Microorganisms (GCM) 10K type strain sequencing project: providing services to taxonomists for standard genome sequencing and annotation.</title>
        <authorList>
            <consortium name="The Broad Institute Genomics Platform"/>
            <consortium name="The Broad Institute Genome Sequencing Center for Infectious Disease"/>
            <person name="Wu L."/>
            <person name="Ma J."/>
        </authorList>
    </citation>
    <scope>NUCLEOTIDE SEQUENCE [LARGE SCALE GENOMIC DNA]</scope>
    <source>
        <strain evidence="9">KCTC 22245</strain>
    </source>
</reference>
<feature type="transmembrane region" description="Helical" evidence="7">
    <location>
        <begin position="33"/>
        <end position="62"/>
    </location>
</feature>
<evidence type="ECO:0000256" key="4">
    <source>
        <dbReference type="ARBA" id="ARBA00022692"/>
    </source>
</evidence>
<dbReference type="EMBL" id="JBHRVA010000002">
    <property type="protein sequence ID" value="MFC3301378.1"/>
    <property type="molecule type" value="Genomic_DNA"/>
</dbReference>
<protein>
    <submittedName>
        <fullName evidence="8">YeiH family protein</fullName>
    </submittedName>
</protein>
<gene>
    <name evidence="8" type="ORF">ACFONP_01365</name>
</gene>
<evidence type="ECO:0000256" key="3">
    <source>
        <dbReference type="ARBA" id="ARBA00022475"/>
    </source>
</evidence>
<evidence type="ECO:0000256" key="7">
    <source>
        <dbReference type="SAM" id="Phobius"/>
    </source>
</evidence>
<evidence type="ECO:0000256" key="1">
    <source>
        <dbReference type="ARBA" id="ARBA00004651"/>
    </source>
</evidence>
<feature type="transmembrane region" description="Helical" evidence="7">
    <location>
        <begin position="295"/>
        <end position="312"/>
    </location>
</feature>
<keyword evidence="9" id="KW-1185">Reference proteome</keyword>
<feature type="transmembrane region" description="Helical" evidence="7">
    <location>
        <begin position="263"/>
        <end position="283"/>
    </location>
</feature>
<evidence type="ECO:0000256" key="2">
    <source>
        <dbReference type="ARBA" id="ARBA00007977"/>
    </source>
</evidence>
<keyword evidence="6 7" id="KW-0472">Membrane</keyword>
<dbReference type="Proteomes" id="UP001595607">
    <property type="component" value="Unassembled WGS sequence"/>
</dbReference>
<comment type="subcellular location">
    <subcellularLocation>
        <location evidence="1">Cell membrane</location>
        <topology evidence="1">Multi-pass membrane protein</topology>
    </subcellularLocation>
</comment>
<feature type="transmembrane region" description="Helical" evidence="7">
    <location>
        <begin position="99"/>
        <end position="121"/>
    </location>
</feature>